<keyword evidence="8 10" id="KW-0139">CF(1)</keyword>
<evidence type="ECO:0000256" key="5">
    <source>
        <dbReference type="ARBA" id="ARBA00022781"/>
    </source>
</evidence>
<dbReference type="Pfam" id="PF02823">
    <property type="entry name" value="ATP-synt_DE_N"/>
    <property type="match status" value="1"/>
</dbReference>
<keyword evidence="4 10" id="KW-0813">Transport</keyword>
<evidence type="ECO:0000313" key="14">
    <source>
        <dbReference type="Proteomes" id="UP000229498"/>
    </source>
</evidence>
<evidence type="ECO:0000256" key="3">
    <source>
        <dbReference type="ARBA" id="ARBA00005712"/>
    </source>
</evidence>
<comment type="function">
    <text evidence="1 10">Produces ATP from ADP in the presence of a proton gradient across the membrane.</text>
</comment>
<evidence type="ECO:0000256" key="11">
    <source>
        <dbReference type="RuleBase" id="RU003656"/>
    </source>
</evidence>
<gene>
    <name evidence="10 13" type="primary">atpC</name>
    <name evidence="13" type="ORF">CVT23_16685</name>
</gene>
<evidence type="ECO:0000256" key="8">
    <source>
        <dbReference type="ARBA" id="ARBA00023196"/>
    </source>
</evidence>
<comment type="similarity">
    <text evidence="3 10 11">Belongs to the ATPase epsilon chain family.</text>
</comment>
<dbReference type="GO" id="GO:0012505">
    <property type="term" value="C:endomembrane system"/>
    <property type="evidence" value="ECO:0007669"/>
    <property type="project" value="UniProtKB-SubCell"/>
</dbReference>
<keyword evidence="5 10" id="KW-0375">Hydrogen ion transport</keyword>
<comment type="subcellular location">
    <subcellularLocation>
        <location evidence="10">Cell membrane</location>
        <topology evidence="10">Peripheral membrane protein</topology>
    </subcellularLocation>
    <subcellularLocation>
        <location evidence="2">Endomembrane system</location>
        <topology evidence="2">Peripheral membrane protein</topology>
    </subcellularLocation>
</comment>
<dbReference type="HAMAP" id="MF_00530">
    <property type="entry name" value="ATP_synth_epsil_bac"/>
    <property type="match status" value="1"/>
</dbReference>
<keyword evidence="13" id="KW-0378">Hydrolase</keyword>
<dbReference type="OrthoDB" id="9799969at2"/>
<dbReference type="RefSeq" id="WP_109796068.1">
    <property type="nucleotide sequence ID" value="NZ_PHIG01000043.1"/>
</dbReference>
<evidence type="ECO:0000259" key="12">
    <source>
        <dbReference type="Pfam" id="PF02823"/>
    </source>
</evidence>
<evidence type="ECO:0000256" key="7">
    <source>
        <dbReference type="ARBA" id="ARBA00023136"/>
    </source>
</evidence>
<evidence type="ECO:0000256" key="9">
    <source>
        <dbReference type="ARBA" id="ARBA00023310"/>
    </source>
</evidence>
<name>A0A2M9FYS7_9PROT</name>
<dbReference type="GO" id="GO:0046933">
    <property type="term" value="F:proton-transporting ATP synthase activity, rotational mechanism"/>
    <property type="evidence" value="ECO:0007669"/>
    <property type="project" value="UniProtKB-UniRule"/>
</dbReference>
<evidence type="ECO:0000256" key="6">
    <source>
        <dbReference type="ARBA" id="ARBA00023065"/>
    </source>
</evidence>
<dbReference type="NCBIfam" id="NF001851">
    <property type="entry name" value="PRK00571.2-4"/>
    <property type="match status" value="1"/>
</dbReference>
<evidence type="ECO:0000313" key="13">
    <source>
        <dbReference type="EMBL" id="PJK28589.1"/>
    </source>
</evidence>
<dbReference type="GO" id="GO:0016787">
    <property type="term" value="F:hydrolase activity"/>
    <property type="evidence" value="ECO:0007669"/>
    <property type="project" value="UniProtKB-KW"/>
</dbReference>
<dbReference type="EMBL" id="PHIG01000043">
    <property type="protein sequence ID" value="PJK28589.1"/>
    <property type="molecule type" value="Genomic_DNA"/>
</dbReference>
<dbReference type="InterPro" id="IPR001469">
    <property type="entry name" value="ATP_synth_F1_dsu/esu"/>
</dbReference>
<keyword evidence="6 10" id="KW-0406">Ion transport</keyword>
<dbReference type="NCBIfam" id="TIGR01216">
    <property type="entry name" value="ATP_synt_epsi"/>
    <property type="match status" value="1"/>
</dbReference>
<dbReference type="Proteomes" id="UP000229498">
    <property type="component" value="Unassembled WGS sequence"/>
</dbReference>
<dbReference type="AlphaFoldDB" id="A0A2M9FYS7"/>
<dbReference type="GO" id="GO:0005524">
    <property type="term" value="F:ATP binding"/>
    <property type="evidence" value="ECO:0007669"/>
    <property type="project" value="UniProtKB-UniRule"/>
</dbReference>
<dbReference type="GO" id="GO:0005886">
    <property type="term" value="C:plasma membrane"/>
    <property type="evidence" value="ECO:0007669"/>
    <property type="project" value="UniProtKB-SubCell"/>
</dbReference>
<keyword evidence="7 10" id="KW-0472">Membrane</keyword>
<evidence type="ECO:0000256" key="10">
    <source>
        <dbReference type="HAMAP-Rule" id="MF_00530"/>
    </source>
</evidence>
<proteinExistence type="inferred from homology"/>
<organism evidence="13 14">
    <name type="scientific">Minwuia thermotolerans</name>
    <dbReference type="NCBI Taxonomy" id="2056226"/>
    <lineage>
        <taxon>Bacteria</taxon>
        <taxon>Pseudomonadati</taxon>
        <taxon>Pseudomonadota</taxon>
        <taxon>Alphaproteobacteria</taxon>
        <taxon>Minwuiales</taxon>
        <taxon>Minwuiaceae</taxon>
        <taxon>Minwuia</taxon>
    </lineage>
</organism>
<comment type="subunit">
    <text evidence="10 11">F-type ATPases have 2 components, CF(1) - the catalytic core - and CF(0) - the membrane proton channel. CF(1) has five subunits: alpha(3), beta(3), gamma(1), delta(1), epsilon(1). CF(0) has three main subunits: a, b and c.</text>
</comment>
<evidence type="ECO:0000256" key="1">
    <source>
        <dbReference type="ARBA" id="ARBA00003543"/>
    </source>
</evidence>
<evidence type="ECO:0000256" key="2">
    <source>
        <dbReference type="ARBA" id="ARBA00004184"/>
    </source>
</evidence>
<keyword evidence="10" id="KW-1003">Cell membrane</keyword>
<dbReference type="Gene3D" id="2.60.15.10">
    <property type="entry name" value="F0F1 ATP synthase delta/epsilon subunit, N-terminal"/>
    <property type="match status" value="1"/>
</dbReference>
<protein>
    <recommendedName>
        <fullName evidence="10">ATP synthase epsilon chain</fullName>
    </recommendedName>
    <alternativeName>
        <fullName evidence="10">ATP synthase F1 sector epsilon subunit</fullName>
    </alternativeName>
    <alternativeName>
        <fullName evidence="10">F-ATPase epsilon subunit</fullName>
    </alternativeName>
</protein>
<dbReference type="InterPro" id="IPR020546">
    <property type="entry name" value="ATP_synth_F1_dsu/esu_N"/>
</dbReference>
<evidence type="ECO:0000256" key="4">
    <source>
        <dbReference type="ARBA" id="ARBA00022448"/>
    </source>
</evidence>
<dbReference type="PANTHER" id="PTHR13822:SF10">
    <property type="entry name" value="ATP SYNTHASE EPSILON CHAIN, CHLOROPLASTIC"/>
    <property type="match status" value="1"/>
</dbReference>
<dbReference type="SUPFAM" id="SSF51344">
    <property type="entry name" value="Epsilon subunit of F1F0-ATP synthase N-terminal domain"/>
    <property type="match status" value="1"/>
</dbReference>
<dbReference type="CDD" id="cd12152">
    <property type="entry name" value="F1-ATPase_delta"/>
    <property type="match status" value="1"/>
</dbReference>
<keyword evidence="14" id="KW-1185">Reference proteome</keyword>
<sequence>MADKINFELVSPERLLATVEAEMVVVPGTEGNFAVMPGHMPLVSTLRPGALEIYENDGAAPSARYFVAGGFAEVALDSFTVLAETAIPLADLSRDHLDQEIRNAREDLEDAGDDEEKRTAIEEKLSQLEDIKGVLGSDTTMIP</sequence>
<reference evidence="13 14" key="1">
    <citation type="submission" date="2017-11" db="EMBL/GenBank/DDBJ databases">
        <title>Draft genome sequence of Rhizobiales bacterium SY3-13.</title>
        <authorList>
            <person name="Sun C."/>
        </authorList>
    </citation>
    <scope>NUCLEOTIDE SEQUENCE [LARGE SCALE GENOMIC DNA]</scope>
    <source>
        <strain evidence="13 14">SY3-13</strain>
    </source>
</reference>
<dbReference type="GO" id="GO:0045259">
    <property type="term" value="C:proton-transporting ATP synthase complex"/>
    <property type="evidence" value="ECO:0007669"/>
    <property type="project" value="UniProtKB-KW"/>
</dbReference>
<feature type="domain" description="ATP synthase F1 complex delta/epsilon subunit N-terminal" evidence="12">
    <location>
        <begin position="6"/>
        <end position="86"/>
    </location>
</feature>
<comment type="caution">
    <text evidence="13">The sequence shown here is derived from an EMBL/GenBank/DDBJ whole genome shotgun (WGS) entry which is preliminary data.</text>
</comment>
<dbReference type="PANTHER" id="PTHR13822">
    <property type="entry name" value="ATP SYNTHASE DELTA/EPSILON CHAIN"/>
    <property type="match status" value="1"/>
</dbReference>
<accession>A0A2M9FYS7</accession>
<dbReference type="InterPro" id="IPR036771">
    <property type="entry name" value="ATPsynth_dsu/esu_N"/>
</dbReference>
<keyword evidence="9 10" id="KW-0066">ATP synthesis</keyword>